<dbReference type="Pfam" id="PF07722">
    <property type="entry name" value="Peptidase_C26"/>
    <property type="match status" value="2"/>
</dbReference>
<dbReference type="OrthoDB" id="9813383at2"/>
<dbReference type="InterPro" id="IPR011697">
    <property type="entry name" value="Peptidase_C26"/>
</dbReference>
<dbReference type="GO" id="GO:0006598">
    <property type="term" value="P:polyamine catabolic process"/>
    <property type="evidence" value="ECO:0007669"/>
    <property type="project" value="TreeGrafter"/>
</dbReference>
<dbReference type="SUPFAM" id="SSF52317">
    <property type="entry name" value="Class I glutamine amidotransferase-like"/>
    <property type="match status" value="1"/>
</dbReference>
<dbReference type="InterPro" id="IPR029062">
    <property type="entry name" value="Class_I_gatase-like"/>
</dbReference>
<sequence length="234" mass="25553">MTALAVLRAGGTPRRIRPGYSYQESALDGLIIGGGTDVDPLHYGEEPPAKSQMAFSWKDWLVSLALFPLRILFARHSAGDYDPDRDALEKQLISHALYAGKPLLGICRGAQLLNVTLGGSLHQSIEHFYSEGTGNPRSVLPAKTVMLAENSTLATVLSTRRCRVNALHEQSIKELGGDVIVSAREASGVIQAIELSYANFVIGVQWHPEYMPQSIRQQGLFRHLVYTARAGQSS</sequence>
<dbReference type="InterPro" id="IPR044668">
    <property type="entry name" value="PuuD-like"/>
</dbReference>
<dbReference type="KEGG" id="halc:EY643_08645"/>
<organism evidence="1 2">
    <name type="scientific">Halioglobus maricola</name>
    <dbReference type="NCBI Taxonomy" id="2601894"/>
    <lineage>
        <taxon>Bacteria</taxon>
        <taxon>Pseudomonadati</taxon>
        <taxon>Pseudomonadota</taxon>
        <taxon>Gammaproteobacteria</taxon>
        <taxon>Cellvibrionales</taxon>
        <taxon>Halieaceae</taxon>
        <taxon>Halioglobus</taxon>
    </lineage>
</organism>
<dbReference type="PROSITE" id="PS51273">
    <property type="entry name" value="GATASE_TYPE_1"/>
    <property type="match status" value="1"/>
</dbReference>
<dbReference type="PANTHER" id="PTHR43235">
    <property type="entry name" value="GLUTAMINE AMIDOTRANSFERASE PB2B2.05-RELATED"/>
    <property type="match status" value="1"/>
</dbReference>
<dbReference type="Proteomes" id="UP000326287">
    <property type="component" value="Chromosome"/>
</dbReference>
<name>A0A5P9NPW9_9GAMM</name>
<dbReference type="CDD" id="cd01745">
    <property type="entry name" value="GATase1_2"/>
    <property type="match status" value="1"/>
</dbReference>
<gene>
    <name evidence="1" type="ORF">EY643_08645</name>
</gene>
<reference evidence="1 2" key="1">
    <citation type="submission" date="2019-02" db="EMBL/GenBank/DDBJ databases">
        <authorList>
            <person name="Li S.-H."/>
        </authorList>
    </citation>
    <scope>NUCLEOTIDE SEQUENCE [LARGE SCALE GENOMIC DNA]</scope>
    <source>
        <strain evidence="1 2">IMCC14385</strain>
    </source>
</reference>
<keyword evidence="1" id="KW-0378">Hydrolase</keyword>
<dbReference type="GO" id="GO:0033969">
    <property type="term" value="F:gamma-glutamyl-gamma-aminobutyrate hydrolase activity"/>
    <property type="evidence" value="ECO:0007669"/>
    <property type="project" value="TreeGrafter"/>
</dbReference>
<dbReference type="PANTHER" id="PTHR43235:SF1">
    <property type="entry name" value="GLUTAMINE AMIDOTRANSFERASE PB2B2.05-RELATED"/>
    <property type="match status" value="1"/>
</dbReference>
<dbReference type="Gene3D" id="3.40.50.880">
    <property type="match status" value="1"/>
</dbReference>
<evidence type="ECO:0000313" key="1">
    <source>
        <dbReference type="EMBL" id="QFU77822.1"/>
    </source>
</evidence>
<evidence type="ECO:0000313" key="2">
    <source>
        <dbReference type="Proteomes" id="UP000326287"/>
    </source>
</evidence>
<protein>
    <submittedName>
        <fullName evidence="1">Gamma-glutamyl-gamma-aminobutyrate hydrolase family protein</fullName>
    </submittedName>
</protein>
<keyword evidence="2" id="KW-1185">Reference proteome</keyword>
<dbReference type="GO" id="GO:0005829">
    <property type="term" value="C:cytosol"/>
    <property type="evidence" value="ECO:0007669"/>
    <property type="project" value="TreeGrafter"/>
</dbReference>
<accession>A0A5P9NPW9</accession>
<dbReference type="EMBL" id="CP036422">
    <property type="protein sequence ID" value="QFU77822.1"/>
    <property type="molecule type" value="Genomic_DNA"/>
</dbReference>
<proteinExistence type="predicted"/>
<dbReference type="AlphaFoldDB" id="A0A5P9NPW9"/>